<evidence type="ECO:0000313" key="12">
    <source>
        <dbReference type="Proteomes" id="UP001596186"/>
    </source>
</evidence>
<comment type="subcellular location">
    <subcellularLocation>
        <location evidence="8">Cytoplasm</location>
    </subcellularLocation>
</comment>
<feature type="domain" description="Methylguanine DNA methyltransferase ribonuclease-like" evidence="10">
    <location>
        <begin position="18"/>
        <end position="78"/>
    </location>
</feature>
<comment type="miscellaneous">
    <text evidence="8">This enzyme catalyzes only one turnover and therefore is not strictly catalytic. According to one definition, an enzyme is a biocatalyst that acts repeatedly and over many reaction cycles.</text>
</comment>
<dbReference type="Pfam" id="PF01035">
    <property type="entry name" value="DNA_binding_1"/>
    <property type="match status" value="1"/>
</dbReference>
<dbReference type="RefSeq" id="WP_125592039.1">
    <property type="nucleotide sequence ID" value="NZ_JBHSSN010000014.1"/>
</dbReference>
<dbReference type="PROSITE" id="PS00374">
    <property type="entry name" value="MGMT"/>
    <property type="match status" value="1"/>
</dbReference>
<dbReference type="InterPro" id="IPR036631">
    <property type="entry name" value="MGMT_N_sf"/>
</dbReference>
<evidence type="ECO:0000256" key="2">
    <source>
        <dbReference type="ARBA" id="ARBA00022490"/>
    </source>
</evidence>
<evidence type="ECO:0000256" key="6">
    <source>
        <dbReference type="ARBA" id="ARBA00023204"/>
    </source>
</evidence>
<dbReference type="PANTHER" id="PTHR10815">
    <property type="entry name" value="METHYLATED-DNA--PROTEIN-CYSTEINE METHYLTRANSFERASE"/>
    <property type="match status" value="1"/>
</dbReference>
<dbReference type="HAMAP" id="MF_00772">
    <property type="entry name" value="OGT"/>
    <property type="match status" value="1"/>
</dbReference>
<dbReference type="Pfam" id="PF02870">
    <property type="entry name" value="Methyltransf_1N"/>
    <property type="match status" value="1"/>
</dbReference>
<keyword evidence="4 8" id="KW-0808">Transferase</keyword>
<feature type="active site" description="Nucleophile; methyl group acceptor" evidence="8">
    <location>
        <position position="134"/>
    </location>
</feature>
<name>A0ABW1UV01_9LACO</name>
<dbReference type="Proteomes" id="UP001596186">
    <property type="component" value="Unassembled WGS sequence"/>
</dbReference>
<keyword evidence="12" id="KW-1185">Reference proteome</keyword>
<evidence type="ECO:0000256" key="3">
    <source>
        <dbReference type="ARBA" id="ARBA00022603"/>
    </source>
</evidence>
<protein>
    <recommendedName>
        <fullName evidence="8">Methylated-DNA--protein-cysteine methyltransferase</fullName>
        <ecNumber evidence="8">2.1.1.63</ecNumber>
    </recommendedName>
    <alternativeName>
        <fullName evidence="8">6-O-methylguanine-DNA methyltransferase</fullName>
        <shortName evidence="8">MGMT</shortName>
    </alternativeName>
    <alternativeName>
        <fullName evidence="8">O-6-methylguanine-DNA-alkyltransferase</fullName>
    </alternativeName>
</protein>
<dbReference type="SUPFAM" id="SSF46767">
    <property type="entry name" value="Methylated DNA-protein cysteine methyltransferase, C-terminal domain"/>
    <property type="match status" value="1"/>
</dbReference>
<dbReference type="InterPro" id="IPR036388">
    <property type="entry name" value="WH-like_DNA-bd_sf"/>
</dbReference>
<dbReference type="InterPro" id="IPR008332">
    <property type="entry name" value="MethylG_MeTrfase_N"/>
</dbReference>
<dbReference type="InterPro" id="IPR001497">
    <property type="entry name" value="MethylDNA_cys_MeTrfase_AS"/>
</dbReference>
<proteinExistence type="inferred from homology"/>
<dbReference type="NCBIfam" id="TIGR00589">
    <property type="entry name" value="ogt"/>
    <property type="match status" value="1"/>
</dbReference>
<dbReference type="InterPro" id="IPR023546">
    <property type="entry name" value="MGMT"/>
</dbReference>
<evidence type="ECO:0000256" key="1">
    <source>
        <dbReference type="ARBA" id="ARBA00001286"/>
    </source>
</evidence>
<dbReference type="InterPro" id="IPR036217">
    <property type="entry name" value="MethylDNA_cys_MeTrfase_DNAb"/>
</dbReference>
<gene>
    <name evidence="11" type="ORF">ACFP1F_06035</name>
</gene>
<dbReference type="Gene3D" id="3.30.160.70">
    <property type="entry name" value="Methylated DNA-protein cysteine methyltransferase domain"/>
    <property type="match status" value="1"/>
</dbReference>
<dbReference type="GO" id="GO:0032259">
    <property type="term" value="P:methylation"/>
    <property type="evidence" value="ECO:0007669"/>
    <property type="project" value="UniProtKB-KW"/>
</dbReference>
<accession>A0ABW1UV01</accession>
<dbReference type="EC" id="2.1.1.63" evidence="8"/>
<comment type="similarity">
    <text evidence="8">Belongs to the MGMT family.</text>
</comment>
<dbReference type="SUPFAM" id="SSF53155">
    <property type="entry name" value="Methylated DNA-protein cysteine methyltransferase domain"/>
    <property type="match status" value="1"/>
</dbReference>
<dbReference type="InterPro" id="IPR014048">
    <property type="entry name" value="MethylDNA_cys_MeTrfase_DNA-bd"/>
</dbReference>
<comment type="caution">
    <text evidence="11">The sequence shown here is derived from an EMBL/GenBank/DDBJ whole genome shotgun (WGS) entry which is preliminary data.</text>
</comment>
<dbReference type="CDD" id="cd06445">
    <property type="entry name" value="ATase"/>
    <property type="match status" value="1"/>
</dbReference>
<evidence type="ECO:0000313" key="11">
    <source>
        <dbReference type="EMBL" id="MFC6323288.1"/>
    </source>
</evidence>
<feature type="domain" description="Methylated-DNA-[protein]-cysteine S-methyltransferase DNA binding" evidence="9">
    <location>
        <begin position="83"/>
        <end position="162"/>
    </location>
</feature>
<dbReference type="Gene3D" id="1.10.10.10">
    <property type="entry name" value="Winged helix-like DNA-binding domain superfamily/Winged helix DNA-binding domain"/>
    <property type="match status" value="1"/>
</dbReference>
<evidence type="ECO:0000256" key="4">
    <source>
        <dbReference type="ARBA" id="ARBA00022679"/>
    </source>
</evidence>
<comment type="function">
    <text evidence="8">Involved in the cellular defense against the biological effects of O6-methylguanine (O6-MeG) and O4-methylthymine (O4-MeT) in DNA. Repairs the methylated nucleobase in DNA by stoichiometrically transferring the methyl group to a cysteine residue in the enzyme. This is a suicide reaction: the enzyme is irreversibly inactivated.</text>
</comment>
<sequence>MAREVFYSKIKIHNREYLIASTNKGLAFVGCQNGNMDELRFFFKKDNLVYDDKINQPYVKELEEYLDGSRTRFDLTLDVSGTQFQKQVWNQLKEIPYGQVSNYSAIAEKIGRPKSVRAVGTAIGKNPVSIIVPCHRVLSKNGGLGGYRGGLPMKRELLNLEKEVSKGD</sequence>
<comment type="catalytic activity">
    <reaction evidence="7 8">
        <text>a 6-O-methyl-2'-deoxyguanosine in DNA + L-cysteinyl-[protein] = S-methyl-L-cysteinyl-[protein] + a 2'-deoxyguanosine in DNA</text>
        <dbReference type="Rhea" id="RHEA:24000"/>
        <dbReference type="Rhea" id="RHEA-COMP:10131"/>
        <dbReference type="Rhea" id="RHEA-COMP:10132"/>
        <dbReference type="Rhea" id="RHEA-COMP:11367"/>
        <dbReference type="Rhea" id="RHEA-COMP:11368"/>
        <dbReference type="ChEBI" id="CHEBI:29950"/>
        <dbReference type="ChEBI" id="CHEBI:82612"/>
        <dbReference type="ChEBI" id="CHEBI:85445"/>
        <dbReference type="ChEBI" id="CHEBI:85448"/>
        <dbReference type="EC" id="2.1.1.63"/>
    </reaction>
</comment>
<organism evidence="11 12">
    <name type="scientific">Companilactobacillus baiquanensis</name>
    <dbReference type="NCBI Taxonomy" id="2486005"/>
    <lineage>
        <taxon>Bacteria</taxon>
        <taxon>Bacillati</taxon>
        <taxon>Bacillota</taxon>
        <taxon>Bacilli</taxon>
        <taxon>Lactobacillales</taxon>
        <taxon>Lactobacillaceae</taxon>
        <taxon>Companilactobacillus</taxon>
    </lineage>
</organism>
<evidence type="ECO:0000259" key="9">
    <source>
        <dbReference type="Pfam" id="PF01035"/>
    </source>
</evidence>
<dbReference type="EMBL" id="JBHSSN010000014">
    <property type="protein sequence ID" value="MFC6323288.1"/>
    <property type="molecule type" value="Genomic_DNA"/>
</dbReference>
<keyword evidence="3 8" id="KW-0489">Methyltransferase</keyword>
<keyword evidence="5 8" id="KW-0227">DNA damage</keyword>
<evidence type="ECO:0000256" key="8">
    <source>
        <dbReference type="HAMAP-Rule" id="MF_00772"/>
    </source>
</evidence>
<reference evidence="12" key="1">
    <citation type="journal article" date="2019" name="Int. J. Syst. Evol. Microbiol.">
        <title>The Global Catalogue of Microorganisms (GCM) 10K type strain sequencing project: providing services to taxonomists for standard genome sequencing and annotation.</title>
        <authorList>
            <consortium name="The Broad Institute Genomics Platform"/>
            <consortium name="The Broad Institute Genome Sequencing Center for Infectious Disease"/>
            <person name="Wu L."/>
            <person name="Ma J."/>
        </authorList>
    </citation>
    <scope>NUCLEOTIDE SEQUENCE [LARGE SCALE GENOMIC DNA]</scope>
    <source>
        <strain evidence="12">CCM 8895</strain>
    </source>
</reference>
<dbReference type="PANTHER" id="PTHR10815:SF12">
    <property type="entry name" value="METHYLATED-DNA--PROTEIN-CYSTEINE METHYLTRANSFERASE, INDUCIBLE"/>
    <property type="match status" value="1"/>
</dbReference>
<evidence type="ECO:0000259" key="10">
    <source>
        <dbReference type="Pfam" id="PF02870"/>
    </source>
</evidence>
<evidence type="ECO:0000256" key="7">
    <source>
        <dbReference type="ARBA" id="ARBA00049348"/>
    </source>
</evidence>
<comment type="catalytic activity">
    <reaction evidence="1 8">
        <text>a 4-O-methyl-thymidine in DNA + L-cysteinyl-[protein] = a thymidine in DNA + S-methyl-L-cysteinyl-[protein]</text>
        <dbReference type="Rhea" id="RHEA:53428"/>
        <dbReference type="Rhea" id="RHEA-COMP:10131"/>
        <dbReference type="Rhea" id="RHEA-COMP:10132"/>
        <dbReference type="Rhea" id="RHEA-COMP:13555"/>
        <dbReference type="Rhea" id="RHEA-COMP:13556"/>
        <dbReference type="ChEBI" id="CHEBI:29950"/>
        <dbReference type="ChEBI" id="CHEBI:82612"/>
        <dbReference type="ChEBI" id="CHEBI:137386"/>
        <dbReference type="ChEBI" id="CHEBI:137387"/>
        <dbReference type="EC" id="2.1.1.63"/>
    </reaction>
</comment>
<evidence type="ECO:0000256" key="5">
    <source>
        <dbReference type="ARBA" id="ARBA00022763"/>
    </source>
</evidence>
<keyword evidence="6 8" id="KW-0234">DNA repair</keyword>
<dbReference type="GO" id="GO:0003908">
    <property type="term" value="F:methylated-DNA-[protein]-cysteine S-methyltransferase activity"/>
    <property type="evidence" value="ECO:0007669"/>
    <property type="project" value="UniProtKB-EC"/>
</dbReference>
<keyword evidence="2 8" id="KW-0963">Cytoplasm</keyword>